<evidence type="ECO:0000256" key="3">
    <source>
        <dbReference type="ARBA" id="ARBA00022840"/>
    </source>
</evidence>
<dbReference type="OrthoDB" id="2015992at2759"/>
<keyword evidence="3" id="KW-0067">ATP-binding</keyword>
<dbReference type="EC" id="6.3.3.2" evidence="5"/>
<comment type="similarity">
    <text evidence="1">Belongs to the 5-formyltetrahydrofolate cyclo-ligase family.</text>
</comment>
<sequence length="127" mass="14895">MSREDIMQQSDIVREKILRSLWLKNAKRISIYSSANSGEIQTDKIVEELLNQGKDVFVPQVLVFLEAPANLTIKTALFQFATGSLVMKMLRVPSFQDYERMEHYRYGIRQPKQEDNWEPYEKTGELH</sequence>
<keyword evidence="7" id="KW-1185">Reference proteome</keyword>
<dbReference type="PANTHER" id="PTHR23407:SF1">
    <property type="entry name" value="5-FORMYLTETRAHYDROFOLATE CYCLO-LIGASE"/>
    <property type="match status" value="1"/>
</dbReference>
<keyword evidence="2" id="KW-0547">Nucleotide-binding</keyword>
<protein>
    <recommendedName>
        <fullName evidence="5">5-formyltetrahydrofolate cyclo-ligase</fullName>
        <ecNumber evidence="5">6.3.3.2</ecNumber>
    </recommendedName>
</protein>
<dbReference type="GO" id="GO:0035999">
    <property type="term" value="P:tetrahydrofolate interconversion"/>
    <property type="evidence" value="ECO:0007669"/>
    <property type="project" value="TreeGrafter"/>
</dbReference>
<dbReference type="InterPro" id="IPR037171">
    <property type="entry name" value="NagB/RpiA_transferase-like"/>
</dbReference>
<dbReference type="Proteomes" id="UP000270094">
    <property type="component" value="Unassembled WGS sequence"/>
</dbReference>
<dbReference type="AlphaFoldDB" id="A0A3P7LST1"/>
<dbReference type="GO" id="GO:0005739">
    <property type="term" value="C:mitochondrion"/>
    <property type="evidence" value="ECO:0007669"/>
    <property type="project" value="TreeGrafter"/>
</dbReference>
<dbReference type="Pfam" id="PF01812">
    <property type="entry name" value="5-FTHF_cyc-lig"/>
    <property type="match status" value="1"/>
</dbReference>
<dbReference type="SUPFAM" id="SSF100950">
    <property type="entry name" value="NagB/RpiA/CoA transferase-like"/>
    <property type="match status" value="1"/>
</dbReference>
<proteinExistence type="inferred from homology"/>
<reference evidence="6 7" key="1">
    <citation type="submission" date="2018-11" db="EMBL/GenBank/DDBJ databases">
        <authorList>
            <consortium name="Pathogen Informatics"/>
        </authorList>
    </citation>
    <scope>NUCLEOTIDE SEQUENCE [LARGE SCALE GENOMIC DNA]</scope>
</reference>
<dbReference type="Gene3D" id="3.40.50.10420">
    <property type="entry name" value="NagB/RpiA/CoA transferase-like"/>
    <property type="match status" value="1"/>
</dbReference>
<dbReference type="GO" id="GO:0009396">
    <property type="term" value="P:folic acid-containing compound biosynthetic process"/>
    <property type="evidence" value="ECO:0007669"/>
    <property type="project" value="TreeGrafter"/>
</dbReference>
<evidence type="ECO:0000256" key="5">
    <source>
        <dbReference type="ARBA" id="ARBA00038966"/>
    </source>
</evidence>
<organism evidence="6 7">
    <name type="scientific">Strongylus vulgaris</name>
    <name type="common">Blood worm</name>
    <dbReference type="NCBI Taxonomy" id="40348"/>
    <lineage>
        <taxon>Eukaryota</taxon>
        <taxon>Metazoa</taxon>
        <taxon>Ecdysozoa</taxon>
        <taxon>Nematoda</taxon>
        <taxon>Chromadorea</taxon>
        <taxon>Rhabditida</taxon>
        <taxon>Rhabditina</taxon>
        <taxon>Rhabditomorpha</taxon>
        <taxon>Strongyloidea</taxon>
        <taxon>Strongylidae</taxon>
        <taxon>Strongylus</taxon>
    </lineage>
</organism>
<dbReference type="InterPro" id="IPR002698">
    <property type="entry name" value="FTHF_cligase"/>
</dbReference>
<gene>
    <name evidence="6" type="ORF">SVUK_LOCUS17160</name>
</gene>
<name>A0A3P7LST1_STRVU</name>
<dbReference type="GO" id="GO:0005524">
    <property type="term" value="F:ATP binding"/>
    <property type="evidence" value="ECO:0007669"/>
    <property type="project" value="UniProtKB-KW"/>
</dbReference>
<evidence type="ECO:0000256" key="4">
    <source>
        <dbReference type="ARBA" id="ARBA00036539"/>
    </source>
</evidence>
<dbReference type="GO" id="GO:0030272">
    <property type="term" value="F:5-formyltetrahydrofolate cyclo-ligase activity"/>
    <property type="evidence" value="ECO:0007669"/>
    <property type="project" value="UniProtKB-EC"/>
</dbReference>
<dbReference type="EMBL" id="UYYB01116273">
    <property type="protein sequence ID" value="VDM82162.1"/>
    <property type="molecule type" value="Genomic_DNA"/>
</dbReference>
<dbReference type="InterPro" id="IPR024185">
    <property type="entry name" value="FTHF_cligase-like_sf"/>
</dbReference>
<evidence type="ECO:0000256" key="1">
    <source>
        <dbReference type="ARBA" id="ARBA00010638"/>
    </source>
</evidence>
<dbReference type="PANTHER" id="PTHR23407">
    <property type="entry name" value="ATPASE INHIBITOR/5-FORMYLTETRAHYDROFOLATE CYCLO-LIGASE"/>
    <property type="match status" value="1"/>
</dbReference>
<comment type="catalytic activity">
    <reaction evidence="4">
        <text>(6S)-5-formyl-5,6,7,8-tetrahydrofolate + ATP = (6R)-5,10-methenyltetrahydrofolate + ADP + phosphate</text>
        <dbReference type="Rhea" id="RHEA:10488"/>
        <dbReference type="ChEBI" id="CHEBI:30616"/>
        <dbReference type="ChEBI" id="CHEBI:43474"/>
        <dbReference type="ChEBI" id="CHEBI:57455"/>
        <dbReference type="ChEBI" id="CHEBI:57457"/>
        <dbReference type="ChEBI" id="CHEBI:456216"/>
        <dbReference type="EC" id="6.3.3.2"/>
    </reaction>
</comment>
<evidence type="ECO:0000256" key="2">
    <source>
        <dbReference type="ARBA" id="ARBA00022741"/>
    </source>
</evidence>
<evidence type="ECO:0000313" key="6">
    <source>
        <dbReference type="EMBL" id="VDM82162.1"/>
    </source>
</evidence>
<accession>A0A3P7LST1</accession>
<evidence type="ECO:0000313" key="7">
    <source>
        <dbReference type="Proteomes" id="UP000270094"/>
    </source>
</evidence>